<protein>
    <submittedName>
        <fullName evidence="2">(northern house mosquito) hypothetical protein</fullName>
    </submittedName>
</protein>
<evidence type="ECO:0000313" key="2">
    <source>
        <dbReference type="EMBL" id="CAG6548373.1"/>
    </source>
</evidence>
<evidence type="ECO:0000256" key="1">
    <source>
        <dbReference type="SAM" id="SignalP"/>
    </source>
</evidence>
<sequence>MCRTMFLNFSLVTVRSGACIRFMTTFSDSSSCGSSSEVHSNAFASFRANFSNNPTIFLIHPCEIIISRIDFSFHSCRIARMAIISTAVLFDSDRIAVRAYDTLAQSFPMAYVIAGNWARFPSSRHPRHWIAGLGMLEMIEINGVRIPCSWACFAQSFRMQQFPRIDSTTSSTFSYGLAISPTSRRIPPSA</sequence>
<feature type="signal peptide" evidence="1">
    <location>
        <begin position="1"/>
        <end position="17"/>
    </location>
</feature>
<organism evidence="2">
    <name type="scientific">Culex pipiens</name>
    <name type="common">House mosquito</name>
    <dbReference type="NCBI Taxonomy" id="7175"/>
    <lineage>
        <taxon>Eukaryota</taxon>
        <taxon>Metazoa</taxon>
        <taxon>Ecdysozoa</taxon>
        <taxon>Arthropoda</taxon>
        <taxon>Hexapoda</taxon>
        <taxon>Insecta</taxon>
        <taxon>Pterygota</taxon>
        <taxon>Neoptera</taxon>
        <taxon>Endopterygota</taxon>
        <taxon>Diptera</taxon>
        <taxon>Nematocera</taxon>
        <taxon>Culicoidea</taxon>
        <taxon>Culicidae</taxon>
        <taxon>Culicinae</taxon>
        <taxon>Culicini</taxon>
        <taxon>Culex</taxon>
        <taxon>Culex</taxon>
    </lineage>
</organism>
<dbReference type="AlphaFoldDB" id="A0A8D8I929"/>
<dbReference type="EMBL" id="HBUE01345790">
    <property type="protein sequence ID" value="CAG6600595.1"/>
    <property type="molecule type" value="Transcribed_RNA"/>
</dbReference>
<keyword evidence="1" id="KW-0732">Signal</keyword>
<name>A0A8D8I929_CULPI</name>
<dbReference type="EMBL" id="HBUE01238815">
    <property type="protein sequence ID" value="CAG6548373.1"/>
    <property type="molecule type" value="Transcribed_RNA"/>
</dbReference>
<dbReference type="EMBL" id="HBUE01014777">
    <property type="protein sequence ID" value="CAG6450041.1"/>
    <property type="molecule type" value="Transcribed_RNA"/>
</dbReference>
<proteinExistence type="predicted"/>
<reference evidence="2" key="1">
    <citation type="submission" date="2021-05" db="EMBL/GenBank/DDBJ databases">
        <authorList>
            <person name="Alioto T."/>
            <person name="Alioto T."/>
            <person name="Gomez Garrido J."/>
        </authorList>
    </citation>
    <scope>NUCLEOTIDE SEQUENCE</scope>
</reference>
<accession>A0A8D8I929</accession>
<feature type="chain" id="PRO_5036260966" evidence="1">
    <location>
        <begin position="18"/>
        <end position="190"/>
    </location>
</feature>